<dbReference type="PANTHER" id="PTHR43133:SF62">
    <property type="entry name" value="RNA POLYMERASE SIGMA FACTOR SIGZ"/>
    <property type="match status" value="1"/>
</dbReference>
<feature type="domain" description="RNA polymerase sigma-70 region 2" evidence="5">
    <location>
        <begin position="9"/>
        <end position="74"/>
    </location>
</feature>
<evidence type="ECO:0000259" key="6">
    <source>
        <dbReference type="Pfam" id="PF08281"/>
    </source>
</evidence>
<dbReference type="NCBIfam" id="TIGR02937">
    <property type="entry name" value="sigma70-ECF"/>
    <property type="match status" value="1"/>
</dbReference>
<dbReference type="Gene3D" id="1.10.1740.10">
    <property type="match status" value="1"/>
</dbReference>
<dbReference type="Pfam" id="PF08281">
    <property type="entry name" value="Sigma70_r4_2"/>
    <property type="match status" value="1"/>
</dbReference>
<dbReference type="InterPro" id="IPR013325">
    <property type="entry name" value="RNA_pol_sigma_r2"/>
</dbReference>
<keyword evidence="3" id="KW-0731">Sigma factor</keyword>
<dbReference type="AlphaFoldDB" id="A0A3B0VUC5"/>
<name>A0A3B0VUC5_9ZZZZ</name>
<dbReference type="InterPro" id="IPR014304">
    <property type="entry name" value="RNA_pol_sigma-Z"/>
</dbReference>
<dbReference type="InterPro" id="IPR014284">
    <property type="entry name" value="RNA_pol_sigma-70_dom"/>
</dbReference>
<gene>
    <name evidence="7" type="ORF">MNBD_CHLOROFLEXI01-141</name>
</gene>
<dbReference type="InterPro" id="IPR007627">
    <property type="entry name" value="RNA_pol_sigma70_r2"/>
</dbReference>
<dbReference type="InterPro" id="IPR013324">
    <property type="entry name" value="RNA_pol_sigma_r3/r4-like"/>
</dbReference>
<dbReference type="NCBIfam" id="TIGR02959">
    <property type="entry name" value="SigZ"/>
    <property type="match status" value="1"/>
</dbReference>
<evidence type="ECO:0000259" key="5">
    <source>
        <dbReference type="Pfam" id="PF04542"/>
    </source>
</evidence>
<dbReference type="GO" id="GO:0006352">
    <property type="term" value="P:DNA-templated transcription initiation"/>
    <property type="evidence" value="ECO:0007669"/>
    <property type="project" value="InterPro"/>
</dbReference>
<dbReference type="PANTHER" id="PTHR43133">
    <property type="entry name" value="RNA POLYMERASE ECF-TYPE SIGMA FACTO"/>
    <property type="match status" value="1"/>
</dbReference>
<protein>
    <submittedName>
        <fullName evidence="7">RNA polymerase sigma factor SigZ</fullName>
    </submittedName>
</protein>
<keyword evidence="2" id="KW-0805">Transcription regulation</keyword>
<reference evidence="7" key="1">
    <citation type="submission" date="2018-06" db="EMBL/GenBank/DDBJ databases">
        <authorList>
            <person name="Zhirakovskaya E."/>
        </authorList>
    </citation>
    <scope>NUCLEOTIDE SEQUENCE</scope>
</reference>
<dbReference type="GO" id="GO:0016987">
    <property type="term" value="F:sigma factor activity"/>
    <property type="evidence" value="ECO:0007669"/>
    <property type="project" value="UniProtKB-KW"/>
</dbReference>
<evidence type="ECO:0000256" key="2">
    <source>
        <dbReference type="ARBA" id="ARBA00023015"/>
    </source>
</evidence>
<dbReference type="GO" id="GO:0003677">
    <property type="term" value="F:DNA binding"/>
    <property type="evidence" value="ECO:0007669"/>
    <property type="project" value="InterPro"/>
</dbReference>
<dbReference type="Gene3D" id="1.10.10.10">
    <property type="entry name" value="Winged helix-like DNA-binding domain superfamily/Winged helix DNA-binding domain"/>
    <property type="match status" value="1"/>
</dbReference>
<dbReference type="SUPFAM" id="SSF88659">
    <property type="entry name" value="Sigma3 and sigma4 domains of RNA polymerase sigma factors"/>
    <property type="match status" value="1"/>
</dbReference>
<evidence type="ECO:0000313" key="7">
    <source>
        <dbReference type="EMBL" id="VAW40459.1"/>
    </source>
</evidence>
<dbReference type="InterPro" id="IPR013249">
    <property type="entry name" value="RNA_pol_sigma70_r4_t2"/>
</dbReference>
<feature type="domain" description="RNA polymerase sigma factor 70 region 4 type 2" evidence="6">
    <location>
        <begin position="105"/>
        <end position="156"/>
    </location>
</feature>
<evidence type="ECO:0000256" key="3">
    <source>
        <dbReference type="ARBA" id="ARBA00023082"/>
    </source>
</evidence>
<dbReference type="InterPro" id="IPR036388">
    <property type="entry name" value="WH-like_DNA-bd_sf"/>
</dbReference>
<dbReference type="NCBIfam" id="NF007215">
    <property type="entry name" value="PRK09637.1"/>
    <property type="match status" value="1"/>
</dbReference>
<organism evidence="7">
    <name type="scientific">hydrothermal vent metagenome</name>
    <dbReference type="NCBI Taxonomy" id="652676"/>
    <lineage>
        <taxon>unclassified sequences</taxon>
        <taxon>metagenomes</taxon>
        <taxon>ecological metagenomes</taxon>
    </lineage>
</organism>
<evidence type="ECO:0000256" key="1">
    <source>
        <dbReference type="ARBA" id="ARBA00010641"/>
    </source>
</evidence>
<keyword evidence="4" id="KW-0804">Transcription</keyword>
<sequence length="187" mass="21758">MTQITEAIWQQFHDSLANFIRKRISNEADAQDILQDVFVKIHQSVSQLKDETRLTAWVYQITRNVIHDYYRQRREWVELPDGLVDVAADVETAVSTDLTQEVAQWLRPMMAQLSPKQREAIQLVELEGMSQRKMSEQLQLSISGTKSRVQRGRKQLKEVLLACCHVEFDRQGNVLGYQERVAECDHC</sequence>
<dbReference type="EMBL" id="UOEU01000795">
    <property type="protein sequence ID" value="VAW40459.1"/>
    <property type="molecule type" value="Genomic_DNA"/>
</dbReference>
<dbReference type="InterPro" id="IPR039425">
    <property type="entry name" value="RNA_pol_sigma-70-like"/>
</dbReference>
<accession>A0A3B0VUC5</accession>
<dbReference type="CDD" id="cd06171">
    <property type="entry name" value="Sigma70_r4"/>
    <property type="match status" value="1"/>
</dbReference>
<evidence type="ECO:0000256" key="4">
    <source>
        <dbReference type="ARBA" id="ARBA00023163"/>
    </source>
</evidence>
<proteinExistence type="inferred from homology"/>
<comment type="similarity">
    <text evidence="1">Belongs to the sigma-70 factor family. ECF subfamily.</text>
</comment>
<dbReference type="Pfam" id="PF04542">
    <property type="entry name" value="Sigma70_r2"/>
    <property type="match status" value="1"/>
</dbReference>
<dbReference type="SUPFAM" id="SSF88946">
    <property type="entry name" value="Sigma2 domain of RNA polymerase sigma factors"/>
    <property type="match status" value="1"/>
</dbReference>